<gene>
    <name evidence="1" type="ORF">TSPGSL018_27283</name>
</gene>
<dbReference type="EMBL" id="GBEZ01011858">
    <property type="protein sequence ID" value="JAC73966.1"/>
    <property type="molecule type" value="Transcribed_RNA"/>
</dbReference>
<dbReference type="AlphaFoldDB" id="A0A061RTR4"/>
<reference evidence="1" key="1">
    <citation type="submission" date="2014-05" db="EMBL/GenBank/DDBJ databases">
        <title>The transcriptome of the halophilic microalga Tetraselmis sp. GSL018 isolated from the Great Salt Lake, Utah.</title>
        <authorList>
            <person name="Jinkerson R.E."/>
            <person name="D'Adamo S."/>
            <person name="Posewitz M.C."/>
        </authorList>
    </citation>
    <scope>NUCLEOTIDE SEQUENCE</scope>
    <source>
        <strain evidence="1">GSL018</strain>
    </source>
</reference>
<organism evidence="1">
    <name type="scientific">Tetraselmis sp. GSL018</name>
    <dbReference type="NCBI Taxonomy" id="582737"/>
    <lineage>
        <taxon>Eukaryota</taxon>
        <taxon>Viridiplantae</taxon>
        <taxon>Chlorophyta</taxon>
        <taxon>core chlorophytes</taxon>
        <taxon>Chlorodendrophyceae</taxon>
        <taxon>Chlorodendrales</taxon>
        <taxon>Chlorodendraceae</taxon>
        <taxon>Tetraselmis</taxon>
    </lineage>
</organism>
<protein>
    <submittedName>
        <fullName evidence="1">Uncharacterized protein</fullName>
    </submittedName>
</protein>
<evidence type="ECO:0000313" key="1">
    <source>
        <dbReference type="EMBL" id="JAC73966.1"/>
    </source>
</evidence>
<accession>A0A061RTR4</accession>
<name>A0A061RTR4_9CHLO</name>
<feature type="non-terminal residue" evidence="1">
    <location>
        <position position="72"/>
    </location>
</feature>
<sequence length="72" mass="7953">MQDYLASAKIIPLAKKSTDVMNAERQAVELCGDVFMPPVRPIAISLVWTRILGACLLDATGDKDKDREDFSN</sequence>
<proteinExistence type="predicted"/>